<dbReference type="AlphaFoldDB" id="A0A0S7WTA5"/>
<proteinExistence type="predicted"/>
<evidence type="ECO:0000313" key="3">
    <source>
        <dbReference type="EMBL" id="KPJ53371.1"/>
    </source>
</evidence>
<dbReference type="InterPro" id="IPR026444">
    <property type="entry name" value="Secre_tail"/>
</dbReference>
<dbReference type="Gene3D" id="2.60.40.4070">
    <property type="match status" value="1"/>
</dbReference>
<accession>A0A0S7WTA5</accession>
<dbReference type="STRING" id="1703770.AMJ39_04920"/>
<reference evidence="3 4" key="1">
    <citation type="journal article" date="2015" name="Microbiome">
        <title>Genomic resolution of linkages in carbon, nitrogen, and sulfur cycling among widespread estuary sediment bacteria.</title>
        <authorList>
            <person name="Baker B.J."/>
            <person name="Lazar C.S."/>
            <person name="Teske A.P."/>
            <person name="Dick G.J."/>
        </authorList>
    </citation>
    <scope>NUCLEOTIDE SEQUENCE [LARGE SCALE GENOMIC DNA]</scope>
    <source>
        <strain evidence="3">DG_24</strain>
    </source>
</reference>
<dbReference type="Pfam" id="PF13860">
    <property type="entry name" value="FlgD_ig"/>
    <property type="match status" value="1"/>
</dbReference>
<sequence length="120" mass="12948">MGIVGVGDKGEEGGFALGEPPRLLAPNRPNPFPDATTIQYVVPGRSSGRVPVRLMIYNILGQRVRTLVDRELTPGAYTVTWDGRDSAGIQAGSGIYFCRLEAGEASDVRKLVRMRGTSSR</sequence>
<feature type="region of interest" description="Disordered" evidence="1">
    <location>
        <begin position="1"/>
        <end position="30"/>
    </location>
</feature>
<dbReference type="NCBIfam" id="TIGR04183">
    <property type="entry name" value="Por_Secre_tail"/>
    <property type="match status" value="1"/>
</dbReference>
<dbReference type="EMBL" id="LIZS01000021">
    <property type="protein sequence ID" value="KPJ53371.1"/>
    <property type="molecule type" value="Genomic_DNA"/>
</dbReference>
<gene>
    <name evidence="3" type="ORF">AMJ39_04920</name>
</gene>
<dbReference type="Proteomes" id="UP000052008">
    <property type="component" value="Unassembled WGS sequence"/>
</dbReference>
<dbReference type="InterPro" id="IPR025965">
    <property type="entry name" value="FlgD/Vpr_Ig-like"/>
</dbReference>
<protein>
    <recommendedName>
        <fullName evidence="2">FlgD/Vpr Ig-like domain-containing protein</fullName>
    </recommendedName>
</protein>
<evidence type="ECO:0000259" key="2">
    <source>
        <dbReference type="Pfam" id="PF13860"/>
    </source>
</evidence>
<comment type="caution">
    <text evidence="3">The sequence shown here is derived from an EMBL/GenBank/DDBJ whole genome shotgun (WGS) entry which is preliminary data.</text>
</comment>
<name>A0A0S7WTA5_UNCT6</name>
<feature type="domain" description="FlgD/Vpr Ig-like" evidence="2">
    <location>
        <begin position="52"/>
        <end position="103"/>
    </location>
</feature>
<evidence type="ECO:0000256" key="1">
    <source>
        <dbReference type="SAM" id="MobiDB-lite"/>
    </source>
</evidence>
<organism evidence="3 4">
    <name type="scientific">candidate division TA06 bacterium DG_24</name>
    <dbReference type="NCBI Taxonomy" id="1703770"/>
    <lineage>
        <taxon>Bacteria</taxon>
        <taxon>Bacteria division TA06</taxon>
    </lineage>
</organism>
<evidence type="ECO:0000313" key="4">
    <source>
        <dbReference type="Proteomes" id="UP000052008"/>
    </source>
</evidence>